<dbReference type="Proteomes" id="UP000234545">
    <property type="component" value="Unassembled WGS sequence"/>
</dbReference>
<protein>
    <submittedName>
        <fullName evidence="2">MarR family transcriptional regulator</fullName>
    </submittedName>
</protein>
<dbReference type="InterPro" id="IPR036390">
    <property type="entry name" value="WH_DNA-bd_sf"/>
</dbReference>
<feature type="domain" description="HTH marR-type" evidence="1">
    <location>
        <begin position="15"/>
        <end position="151"/>
    </location>
</feature>
<reference evidence="2 3" key="1">
    <citation type="submission" date="2017-12" db="EMBL/GenBank/DDBJ databases">
        <title>Phylogenetic diversity of female urinary microbiome.</title>
        <authorList>
            <person name="Thomas-White K."/>
            <person name="Wolfe A.J."/>
        </authorList>
    </citation>
    <scope>NUCLEOTIDE SEQUENCE [LARGE SCALE GENOMIC DNA]</scope>
    <source>
        <strain evidence="2 3">UMB0250</strain>
    </source>
</reference>
<dbReference type="PROSITE" id="PS50995">
    <property type="entry name" value="HTH_MARR_2"/>
    <property type="match status" value="1"/>
</dbReference>
<dbReference type="PRINTS" id="PR00598">
    <property type="entry name" value="HTHMARR"/>
</dbReference>
<comment type="caution">
    <text evidence="2">The sequence shown here is derived from an EMBL/GenBank/DDBJ whole genome shotgun (WGS) entry which is preliminary data.</text>
</comment>
<dbReference type="InterPro" id="IPR036388">
    <property type="entry name" value="WH-like_DNA-bd_sf"/>
</dbReference>
<proteinExistence type="predicted"/>
<sequence length="159" mass="18249">MKSPALLDTVSAHLRQRAWRLYFEANGRLHGLLESNLKKNFGLSVPDYNILLALSEAPGQCLKMGELSGQVVYSPSRLTYLVTHLERDGWVKKVMSKEDRRSYQACLTSQGVRIVKEATRLHQETLREFLLADMTDEEISQIVRVFSALDERLRSRNKN</sequence>
<evidence type="ECO:0000313" key="2">
    <source>
        <dbReference type="EMBL" id="PKY66222.1"/>
    </source>
</evidence>
<gene>
    <name evidence="2" type="ORF">CYJ25_05570</name>
</gene>
<evidence type="ECO:0000259" key="1">
    <source>
        <dbReference type="PROSITE" id="PS50995"/>
    </source>
</evidence>
<dbReference type="GO" id="GO:0006950">
    <property type="term" value="P:response to stress"/>
    <property type="evidence" value="ECO:0007669"/>
    <property type="project" value="TreeGrafter"/>
</dbReference>
<dbReference type="InterPro" id="IPR039422">
    <property type="entry name" value="MarR/SlyA-like"/>
</dbReference>
<evidence type="ECO:0000313" key="3">
    <source>
        <dbReference type="Proteomes" id="UP000234545"/>
    </source>
</evidence>
<dbReference type="SMART" id="SM00347">
    <property type="entry name" value="HTH_MARR"/>
    <property type="match status" value="1"/>
</dbReference>
<dbReference type="GO" id="GO:0003700">
    <property type="term" value="F:DNA-binding transcription factor activity"/>
    <property type="evidence" value="ECO:0007669"/>
    <property type="project" value="InterPro"/>
</dbReference>
<dbReference type="EMBL" id="PKKJ01000005">
    <property type="protein sequence ID" value="PKY66222.1"/>
    <property type="molecule type" value="Genomic_DNA"/>
</dbReference>
<dbReference type="OrthoDB" id="8635520at2"/>
<organism evidence="2 3">
    <name type="scientific">Schaalia turicensis</name>
    <dbReference type="NCBI Taxonomy" id="131111"/>
    <lineage>
        <taxon>Bacteria</taxon>
        <taxon>Bacillati</taxon>
        <taxon>Actinomycetota</taxon>
        <taxon>Actinomycetes</taxon>
        <taxon>Actinomycetales</taxon>
        <taxon>Actinomycetaceae</taxon>
        <taxon>Schaalia</taxon>
    </lineage>
</organism>
<dbReference type="PANTHER" id="PTHR33164:SF99">
    <property type="entry name" value="MARR FAMILY REGULATORY PROTEIN"/>
    <property type="match status" value="1"/>
</dbReference>
<dbReference type="InterPro" id="IPR000835">
    <property type="entry name" value="HTH_MarR-typ"/>
</dbReference>
<dbReference type="Gene3D" id="1.10.10.10">
    <property type="entry name" value="Winged helix-like DNA-binding domain superfamily/Winged helix DNA-binding domain"/>
    <property type="match status" value="1"/>
</dbReference>
<dbReference type="AlphaFoldDB" id="A0A2I1I4Y6"/>
<accession>A0A2I1I4Y6</accession>
<dbReference type="SUPFAM" id="SSF46785">
    <property type="entry name" value="Winged helix' DNA-binding domain"/>
    <property type="match status" value="1"/>
</dbReference>
<dbReference type="Pfam" id="PF12802">
    <property type="entry name" value="MarR_2"/>
    <property type="match status" value="1"/>
</dbReference>
<dbReference type="PANTHER" id="PTHR33164">
    <property type="entry name" value="TRANSCRIPTIONAL REGULATOR, MARR FAMILY"/>
    <property type="match status" value="1"/>
</dbReference>
<name>A0A2I1I4Y6_9ACTO</name>